<dbReference type="InterPro" id="IPR029033">
    <property type="entry name" value="His_PPase_superfam"/>
</dbReference>
<dbReference type="EMBL" id="CP042914">
    <property type="protein sequence ID" value="QEG41574.1"/>
    <property type="molecule type" value="Genomic_DNA"/>
</dbReference>
<dbReference type="AlphaFoldDB" id="A0A5B9QRF0"/>
<dbReference type="PANTHER" id="PTHR48100:SF59">
    <property type="entry name" value="ADENOSYLCOBALAMIN_ALPHA-RIBAZOLE PHOSPHATASE"/>
    <property type="match status" value="1"/>
</dbReference>
<keyword evidence="2" id="KW-1185">Reference proteome</keyword>
<proteinExistence type="predicted"/>
<accession>A0A5B9QRF0</accession>
<evidence type="ECO:0000313" key="2">
    <source>
        <dbReference type="Proteomes" id="UP000325286"/>
    </source>
</evidence>
<name>A0A5B9QRF0_9BACT</name>
<dbReference type="GO" id="GO:0016791">
    <property type="term" value="F:phosphatase activity"/>
    <property type="evidence" value="ECO:0007669"/>
    <property type="project" value="TreeGrafter"/>
</dbReference>
<evidence type="ECO:0000313" key="1">
    <source>
        <dbReference type="EMBL" id="QEG41574.1"/>
    </source>
</evidence>
<dbReference type="InterPro" id="IPR013078">
    <property type="entry name" value="His_Pase_superF_clade-1"/>
</dbReference>
<reference evidence="1 2" key="1">
    <citation type="submission" date="2019-08" db="EMBL/GenBank/DDBJ databases">
        <title>Deep-cultivation of Planctomycetes and their phenomic and genomic characterization uncovers novel biology.</title>
        <authorList>
            <person name="Wiegand S."/>
            <person name="Jogler M."/>
            <person name="Boedeker C."/>
            <person name="Pinto D."/>
            <person name="Vollmers J."/>
            <person name="Rivas-Marin E."/>
            <person name="Kohn T."/>
            <person name="Peeters S.H."/>
            <person name="Heuer A."/>
            <person name="Rast P."/>
            <person name="Oberbeckmann S."/>
            <person name="Bunk B."/>
            <person name="Jeske O."/>
            <person name="Meyerdierks A."/>
            <person name="Storesund J.E."/>
            <person name="Kallscheuer N."/>
            <person name="Luecker S."/>
            <person name="Lage O.M."/>
            <person name="Pohl T."/>
            <person name="Merkel B.J."/>
            <person name="Hornburger P."/>
            <person name="Mueller R.-W."/>
            <person name="Bruemmer F."/>
            <person name="Labrenz M."/>
            <person name="Spormann A.M."/>
            <person name="Op den Camp H."/>
            <person name="Overmann J."/>
            <person name="Amann R."/>
            <person name="Jetten M.S.M."/>
            <person name="Mascher T."/>
            <person name="Medema M.H."/>
            <person name="Devos D.P."/>
            <person name="Kaster A.-K."/>
            <person name="Ovreas L."/>
            <person name="Rohde M."/>
            <person name="Galperin M.Y."/>
            <person name="Jogler C."/>
        </authorList>
    </citation>
    <scope>NUCLEOTIDE SEQUENCE [LARGE SCALE GENOMIC DNA]</scope>
    <source>
        <strain evidence="1 2">UC8</strain>
    </source>
</reference>
<dbReference type="KEGG" id="rul:UC8_35980"/>
<dbReference type="OrthoDB" id="9781415at2"/>
<sequence>MLRVVLVRPGATEFDEQKRIKGSLDMPLSEQGREQATQTAKDLERVQFGGIYTAPCESAQETAELLAAGRRCKTKVIECFHNLDHGLWHGKLIDEVRRQLPRVYREGQESPCNICPPCGETIDDARDRIEGALRKIIRKHRDGAIVMVIPDPLASIVRSLLCGEELRDLWKSETDAGTWELIEPHQPVAKAHHLLV</sequence>
<dbReference type="RefSeq" id="WP_068135207.1">
    <property type="nucleotide sequence ID" value="NZ_CP042914.1"/>
</dbReference>
<dbReference type="CDD" id="cd07067">
    <property type="entry name" value="HP_PGM_like"/>
    <property type="match status" value="1"/>
</dbReference>
<dbReference type="SUPFAM" id="SSF53254">
    <property type="entry name" value="Phosphoglycerate mutase-like"/>
    <property type="match status" value="1"/>
</dbReference>
<dbReference type="Pfam" id="PF00300">
    <property type="entry name" value="His_Phos_1"/>
    <property type="match status" value="1"/>
</dbReference>
<dbReference type="Gene3D" id="3.40.50.1240">
    <property type="entry name" value="Phosphoglycerate mutase-like"/>
    <property type="match status" value="1"/>
</dbReference>
<dbReference type="GO" id="GO:0005737">
    <property type="term" value="C:cytoplasm"/>
    <property type="evidence" value="ECO:0007669"/>
    <property type="project" value="TreeGrafter"/>
</dbReference>
<dbReference type="EC" id="3.1.3.3" evidence="1"/>
<organism evidence="1 2">
    <name type="scientific">Roseimaritima ulvae</name>
    <dbReference type="NCBI Taxonomy" id="980254"/>
    <lineage>
        <taxon>Bacteria</taxon>
        <taxon>Pseudomonadati</taxon>
        <taxon>Planctomycetota</taxon>
        <taxon>Planctomycetia</taxon>
        <taxon>Pirellulales</taxon>
        <taxon>Pirellulaceae</taxon>
        <taxon>Roseimaritima</taxon>
    </lineage>
</organism>
<gene>
    <name evidence="1" type="primary">pspA_2</name>
    <name evidence="1" type="ORF">UC8_35980</name>
</gene>
<dbReference type="PANTHER" id="PTHR48100">
    <property type="entry name" value="BROAD-SPECIFICITY PHOSPHATASE YOR283W-RELATED"/>
    <property type="match status" value="1"/>
</dbReference>
<keyword evidence="1" id="KW-0378">Hydrolase</keyword>
<dbReference type="InterPro" id="IPR050275">
    <property type="entry name" value="PGM_Phosphatase"/>
</dbReference>
<dbReference type="Proteomes" id="UP000325286">
    <property type="component" value="Chromosome"/>
</dbReference>
<protein>
    <submittedName>
        <fullName evidence="1">Phosphoserine phosphatase 1</fullName>
        <ecNumber evidence="1">3.1.3.3</ecNumber>
    </submittedName>
</protein>